<dbReference type="PANTHER" id="PTHR33653">
    <property type="entry name" value="RIBONUCLEASE VAPC2"/>
    <property type="match status" value="1"/>
</dbReference>
<keyword evidence="8" id="KW-0800">Toxin</keyword>
<dbReference type="HAMAP" id="MF_00265">
    <property type="entry name" value="VapC_Nob1"/>
    <property type="match status" value="1"/>
</dbReference>
<dbReference type="GO" id="GO:0090729">
    <property type="term" value="F:toxin activity"/>
    <property type="evidence" value="ECO:0007669"/>
    <property type="project" value="UniProtKB-KW"/>
</dbReference>
<comment type="cofactor">
    <cofactor evidence="1 8">
        <name>Mg(2+)</name>
        <dbReference type="ChEBI" id="CHEBI:18420"/>
    </cofactor>
</comment>
<dbReference type="RefSeq" id="WP_011749459.1">
    <property type="nucleotide sequence ID" value="NC_008687.1"/>
</dbReference>
<evidence type="ECO:0000313" key="11">
    <source>
        <dbReference type="Proteomes" id="UP000000361"/>
    </source>
</evidence>
<dbReference type="GO" id="GO:0000287">
    <property type="term" value="F:magnesium ion binding"/>
    <property type="evidence" value="ECO:0007669"/>
    <property type="project" value="UniProtKB-UniRule"/>
</dbReference>
<dbReference type="eggNOG" id="COG1487">
    <property type="taxonomic scope" value="Bacteria"/>
</dbReference>
<keyword evidence="6 8" id="KW-0460">Magnesium</keyword>
<dbReference type="STRING" id="318586.Pden_3192"/>
<keyword evidence="4 8" id="KW-0479">Metal-binding</keyword>
<evidence type="ECO:0000259" key="9">
    <source>
        <dbReference type="Pfam" id="PF01850"/>
    </source>
</evidence>
<comment type="function">
    <text evidence="8">Toxic component of a toxin-antitoxin (TA) system. An RNase.</text>
</comment>
<dbReference type="AlphaFoldDB" id="A1B6X9"/>
<dbReference type="EC" id="3.1.-.-" evidence="8"/>
<dbReference type="HOGENOM" id="CLU_118482_8_2_5"/>
<dbReference type="CDD" id="cd18731">
    <property type="entry name" value="PIN_NgFitB-like"/>
    <property type="match status" value="1"/>
</dbReference>
<evidence type="ECO:0000256" key="1">
    <source>
        <dbReference type="ARBA" id="ARBA00001946"/>
    </source>
</evidence>
<dbReference type="Gene3D" id="3.40.50.1010">
    <property type="entry name" value="5'-nuclease"/>
    <property type="match status" value="1"/>
</dbReference>
<dbReference type="GO" id="GO:0004540">
    <property type="term" value="F:RNA nuclease activity"/>
    <property type="evidence" value="ECO:0007669"/>
    <property type="project" value="InterPro"/>
</dbReference>
<dbReference type="KEGG" id="pde:Pden_3192"/>
<keyword evidence="3 8" id="KW-0540">Nuclease</keyword>
<feature type="domain" description="PIN" evidence="9">
    <location>
        <begin position="2"/>
        <end position="124"/>
    </location>
</feature>
<dbReference type="InterPro" id="IPR050556">
    <property type="entry name" value="Type_II_TA_system_RNase"/>
</dbReference>
<keyword evidence="5 8" id="KW-0378">Hydrolase</keyword>
<proteinExistence type="inferred from homology"/>
<sequence length="141" mass="15061">MILLDTNVVSEPMREAPNPGVIGWIDDQAIETLHLSAITVAEVRFGIAVLPDGKRKARLQSRFETEILPLFADRILPFDLAASEAFAALMAHARDKSAAIGKADGYIAAIAAAHRLTVATRDTAPFLAAGVTVIDPWDEAG</sequence>
<evidence type="ECO:0000256" key="6">
    <source>
        <dbReference type="ARBA" id="ARBA00022842"/>
    </source>
</evidence>
<gene>
    <name evidence="8" type="primary">vapC</name>
    <name evidence="10" type="ordered locus">Pden_3192</name>
</gene>
<feature type="binding site" evidence="8">
    <location>
        <position position="5"/>
    </location>
    <ligand>
        <name>Mg(2+)</name>
        <dbReference type="ChEBI" id="CHEBI:18420"/>
    </ligand>
</feature>
<dbReference type="InterPro" id="IPR022907">
    <property type="entry name" value="VapC_family"/>
</dbReference>
<accession>A1B6X9</accession>
<dbReference type="GeneID" id="93452864"/>
<dbReference type="InterPro" id="IPR002716">
    <property type="entry name" value="PIN_dom"/>
</dbReference>
<dbReference type="Proteomes" id="UP000000361">
    <property type="component" value="Chromosome 2"/>
</dbReference>
<dbReference type="GO" id="GO:0016787">
    <property type="term" value="F:hydrolase activity"/>
    <property type="evidence" value="ECO:0007669"/>
    <property type="project" value="UniProtKB-KW"/>
</dbReference>
<evidence type="ECO:0000313" key="10">
    <source>
        <dbReference type="EMBL" id="ABL71273.1"/>
    </source>
</evidence>
<evidence type="ECO:0000256" key="4">
    <source>
        <dbReference type="ARBA" id="ARBA00022723"/>
    </source>
</evidence>
<evidence type="ECO:0000256" key="3">
    <source>
        <dbReference type="ARBA" id="ARBA00022722"/>
    </source>
</evidence>
<dbReference type="OrthoDB" id="9804823at2"/>
<protein>
    <recommendedName>
        <fullName evidence="8">Ribonuclease VapC</fullName>
        <shortName evidence="8">RNase VapC</shortName>
        <ecNumber evidence="8">3.1.-.-</ecNumber>
    </recommendedName>
    <alternativeName>
        <fullName evidence="8">Toxin VapC</fullName>
    </alternativeName>
</protein>
<dbReference type="InterPro" id="IPR029060">
    <property type="entry name" value="PIN-like_dom_sf"/>
</dbReference>
<evidence type="ECO:0000256" key="2">
    <source>
        <dbReference type="ARBA" id="ARBA00022649"/>
    </source>
</evidence>
<dbReference type="EnsemblBacteria" id="ABL71273">
    <property type="protein sequence ID" value="ABL71273"/>
    <property type="gene ID" value="Pden_3192"/>
</dbReference>
<comment type="similarity">
    <text evidence="7 8">Belongs to the PINc/VapC protein family.</text>
</comment>
<dbReference type="Pfam" id="PF01850">
    <property type="entry name" value="PIN"/>
    <property type="match status" value="1"/>
</dbReference>
<evidence type="ECO:0000256" key="5">
    <source>
        <dbReference type="ARBA" id="ARBA00022801"/>
    </source>
</evidence>
<name>A1B6X9_PARDP</name>
<feature type="binding site" evidence="8">
    <location>
        <position position="104"/>
    </location>
    <ligand>
        <name>Mg(2+)</name>
        <dbReference type="ChEBI" id="CHEBI:18420"/>
    </ligand>
</feature>
<keyword evidence="11" id="KW-1185">Reference proteome</keyword>
<evidence type="ECO:0000256" key="7">
    <source>
        <dbReference type="ARBA" id="ARBA00038093"/>
    </source>
</evidence>
<dbReference type="EMBL" id="CP000490">
    <property type="protein sequence ID" value="ABL71273.1"/>
    <property type="molecule type" value="Genomic_DNA"/>
</dbReference>
<evidence type="ECO:0000256" key="8">
    <source>
        <dbReference type="HAMAP-Rule" id="MF_00265"/>
    </source>
</evidence>
<dbReference type="SUPFAM" id="SSF88723">
    <property type="entry name" value="PIN domain-like"/>
    <property type="match status" value="1"/>
</dbReference>
<reference evidence="11" key="1">
    <citation type="submission" date="2006-12" db="EMBL/GenBank/DDBJ databases">
        <title>Complete sequence of chromosome 2 of Paracoccus denitrificans PD1222.</title>
        <authorList>
            <person name="Copeland A."/>
            <person name="Lucas S."/>
            <person name="Lapidus A."/>
            <person name="Barry K."/>
            <person name="Detter J.C."/>
            <person name="Glavina del Rio T."/>
            <person name="Hammon N."/>
            <person name="Israni S."/>
            <person name="Dalin E."/>
            <person name="Tice H."/>
            <person name="Pitluck S."/>
            <person name="Munk A.C."/>
            <person name="Brettin T."/>
            <person name="Bruce D."/>
            <person name="Han C."/>
            <person name="Tapia R."/>
            <person name="Gilna P."/>
            <person name="Schmutz J."/>
            <person name="Larimer F."/>
            <person name="Land M."/>
            <person name="Hauser L."/>
            <person name="Kyrpides N."/>
            <person name="Lykidis A."/>
            <person name="Spiro S."/>
            <person name="Richardson D.J."/>
            <person name="Moir J.W.B."/>
            <person name="Ferguson S.J."/>
            <person name="van Spanning R.J.M."/>
            <person name="Richardson P."/>
        </authorList>
    </citation>
    <scope>NUCLEOTIDE SEQUENCE [LARGE SCALE GENOMIC DNA]</scope>
    <source>
        <strain evidence="11">Pd 1222</strain>
    </source>
</reference>
<keyword evidence="2 8" id="KW-1277">Toxin-antitoxin system</keyword>
<organism evidence="10 11">
    <name type="scientific">Paracoccus denitrificans (strain Pd 1222)</name>
    <dbReference type="NCBI Taxonomy" id="318586"/>
    <lineage>
        <taxon>Bacteria</taxon>
        <taxon>Pseudomonadati</taxon>
        <taxon>Pseudomonadota</taxon>
        <taxon>Alphaproteobacteria</taxon>
        <taxon>Rhodobacterales</taxon>
        <taxon>Paracoccaceae</taxon>
        <taxon>Paracoccus</taxon>
    </lineage>
</organism>
<dbReference type="PANTHER" id="PTHR33653:SF1">
    <property type="entry name" value="RIBONUCLEASE VAPC2"/>
    <property type="match status" value="1"/>
</dbReference>